<evidence type="ECO:0000256" key="1">
    <source>
        <dbReference type="SAM" id="MobiDB-lite"/>
    </source>
</evidence>
<dbReference type="Proteomes" id="UP000030428">
    <property type="component" value="Unassembled WGS sequence"/>
</dbReference>
<comment type="caution">
    <text evidence="2">The sequence shown here is derived from an EMBL/GenBank/DDBJ whole genome shotgun (WGS) entry which is preliminary data.</text>
</comment>
<proteinExistence type="predicted"/>
<gene>
    <name evidence="2" type="ORF">PN36_19550</name>
</gene>
<feature type="compositionally biased region" description="Basic and acidic residues" evidence="1">
    <location>
        <begin position="69"/>
        <end position="78"/>
    </location>
</feature>
<evidence type="ECO:0000313" key="3">
    <source>
        <dbReference type="Proteomes" id="UP000030428"/>
    </source>
</evidence>
<feature type="region of interest" description="Disordered" evidence="1">
    <location>
        <begin position="59"/>
        <end position="78"/>
    </location>
</feature>
<evidence type="ECO:0000313" key="2">
    <source>
        <dbReference type="EMBL" id="KHD05734.1"/>
    </source>
</evidence>
<protein>
    <recommendedName>
        <fullName evidence="4">Helix-turn-helix domain-containing protein</fullName>
    </recommendedName>
</protein>
<name>A0A0A6S3L5_9GAMM</name>
<dbReference type="AlphaFoldDB" id="A0A0A6S3L5"/>
<dbReference type="EMBL" id="JSZA02000081">
    <property type="protein sequence ID" value="KHD05734.1"/>
    <property type="molecule type" value="Genomic_DNA"/>
</dbReference>
<evidence type="ECO:0008006" key="4">
    <source>
        <dbReference type="Google" id="ProtNLM"/>
    </source>
</evidence>
<keyword evidence="3" id="KW-1185">Reference proteome</keyword>
<organism evidence="2 3">
    <name type="scientific">Candidatus Thiomargarita nelsonii</name>
    <dbReference type="NCBI Taxonomy" id="1003181"/>
    <lineage>
        <taxon>Bacteria</taxon>
        <taxon>Pseudomonadati</taxon>
        <taxon>Pseudomonadota</taxon>
        <taxon>Gammaproteobacteria</taxon>
        <taxon>Thiotrichales</taxon>
        <taxon>Thiotrichaceae</taxon>
        <taxon>Thiomargarita</taxon>
    </lineage>
</organism>
<sequence length="78" mass="8727">MCFLSIFNDDKCEASERFGLSRARLYKLLNQGALVGHISPKKDGQFWIYPDSLQDYSNGNKGLAGRPQVESEGRLMGT</sequence>
<accession>A0A0A6S3L5</accession>
<reference evidence="2 3" key="1">
    <citation type="journal article" date="2016" name="Front. Microbiol.">
        <title>Single-Cell (Meta-)Genomics of a Dimorphic Candidatus Thiomargarita nelsonii Reveals Genomic Plasticity.</title>
        <authorList>
            <person name="Flood B.E."/>
            <person name="Fliss P."/>
            <person name="Jones D.S."/>
            <person name="Dick G.J."/>
            <person name="Jain S."/>
            <person name="Kaster A.K."/>
            <person name="Winkel M."/>
            <person name="Mussmann M."/>
            <person name="Bailey J."/>
        </authorList>
    </citation>
    <scope>NUCLEOTIDE SEQUENCE [LARGE SCALE GENOMIC DNA]</scope>
    <source>
        <strain evidence="2">Hydrate Ridge</strain>
    </source>
</reference>